<keyword evidence="5" id="KW-0442">Lipid degradation</keyword>
<dbReference type="PANTHER" id="PTHR43856">
    <property type="entry name" value="CARDIOLIPIN HYDROLASE"/>
    <property type="match status" value="1"/>
</dbReference>
<dbReference type="SMART" id="SM00155">
    <property type="entry name" value="PLDc"/>
    <property type="match status" value="1"/>
</dbReference>
<protein>
    <recommendedName>
        <fullName evidence="3">phospholipase D</fullName>
        <ecNumber evidence="3">3.1.4.4</ecNumber>
    </recommendedName>
</protein>
<evidence type="ECO:0000256" key="4">
    <source>
        <dbReference type="ARBA" id="ARBA00022801"/>
    </source>
</evidence>
<evidence type="ECO:0000313" key="9">
    <source>
        <dbReference type="Proteomes" id="UP000683585"/>
    </source>
</evidence>
<sequence>MSNLLKLTTMIFFLSVMIIKPVLASTSIQDIEVGFSPGQTAKKIVIAAIDEAKISIDLSAYSFTSKPIALALVDAQKRGVNIRVVADKRLNSGKYTAITYLAHQHIPVKLNDKYAIMHNKFIIIDGHSVETGSFNYTQSAVSRNAENVIYLRNRPDIAEKYIREFNRLWSEAMLHNYILTNYIG</sequence>
<proteinExistence type="inferred from homology"/>
<dbReference type="InterPro" id="IPR001736">
    <property type="entry name" value="PLipase_D/transphosphatidylase"/>
</dbReference>
<dbReference type="Gene3D" id="3.30.870.10">
    <property type="entry name" value="Endonuclease Chain A"/>
    <property type="match status" value="1"/>
</dbReference>
<evidence type="ECO:0000256" key="1">
    <source>
        <dbReference type="ARBA" id="ARBA00000798"/>
    </source>
</evidence>
<dbReference type="Pfam" id="PF13091">
    <property type="entry name" value="PLDc_2"/>
    <property type="match status" value="1"/>
</dbReference>
<evidence type="ECO:0000256" key="5">
    <source>
        <dbReference type="ARBA" id="ARBA00022963"/>
    </source>
</evidence>
<dbReference type="GO" id="GO:0016891">
    <property type="term" value="F:RNA endonuclease activity producing 5'-phosphomonoesters, hydrolytic mechanism"/>
    <property type="evidence" value="ECO:0007669"/>
    <property type="project" value="TreeGrafter"/>
</dbReference>
<dbReference type="InterPro" id="IPR025202">
    <property type="entry name" value="PLD-like_dom"/>
</dbReference>
<dbReference type="InterPro" id="IPR051406">
    <property type="entry name" value="PLD_domain"/>
</dbReference>
<dbReference type="GO" id="GO:0006793">
    <property type="term" value="P:phosphorus metabolic process"/>
    <property type="evidence" value="ECO:0007669"/>
    <property type="project" value="UniProtKB-ARBA"/>
</dbReference>
<dbReference type="EC" id="3.1.4.4" evidence="3"/>
<dbReference type="PROSITE" id="PS50035">
    <property type="entry name" value="PLD"/>
    <property type="match status" value="1"/>
</dbReference>
<dbReference type="KEGG" id="ptf:PROFFT_A_01640"/>
<organism evidence="8 9">
    <name type="scientific">Candidatus Profftia tarda</name>
    <dbReference type="NCBI Taxonomy" id="1177216"/>
    <lineage>
        <taxon>Bacteria</taxon>
        <taxon>Pseudomonadati</taxon>
        <taxon>Pseudomonadota</taxon>
        <taxon>Gammaproteobacteria</taxon>
        <taxon>Enterobacterales</taxon>
        <taxon>Enterobacteriaceae</taxon>
        <taxon>Candidatus Profftia</taxon>
    </lineage>
</organism>
<keyword evidence="9" id="KW-1185">Reference proteome</keyword>
<evidence type="ECO:0000313" key="8">
    <source>
        <dbReference type="EMBL" id="CAD6508464.1"/>
    </source>
</evidence>
<dbReference type="Proteomes" id="UP000683585">
    <property type="component" value="Chromosome"/>
</dbReference>
<dbReference type="EMBL" id="LR890047">
    <property type="protein sequence ID" value="CAD6508464.1"/>
    <property type="molecule type" value="Genomic_DNA"/>
</dbReference>
<comment type="similarity">
    <text evidence="2">Belongs to the phospholipase D family.</text>
</comment>
<gene>
    <name evidence="8" type="primary">pld</name>
    <name evidence="8" type="ORF">PROFFT_A_01640</name>
</gene>
<dbReference type="PANTHER" id="PTHR43856:SF1">
    <property type="entry name" value="MITOCHONDRIAL CARDIOLIPIN HYDROLASE"/>
    <property type="match status" value="1"/>
</dbReference>
<dbReference type="RefSeq" id="WP_246543832.1">
    <property type="nucleotide sequence ID" value="NZ_LR890047.1"/>
</dbReference>
<comment type="catalytic activity">
    <reaction evidence="1">
        <text>a 1,2-diacyl-sn-glycero-3-phosphocholine + H2O = a 1,2-diacyl-sn-glycero-3-phosphate + choline + H(+)</text>
        <dbReference type="Rhea" id="RHEA:14445"/>
        <dbReference type="ChEBI" id="CHEBI:15354"/>
        <dbReference type="ChEBI" id="CHEBI:15377"/>
        <dbReference type="ChEBI" id="CHEBI:15378"/>
        <dbReference type="ChEBI" id="CHEBI:57643"/>
        <dbReference type="ChEBI" id="CHEBI:58608"/>
        <dbReference type="EC" id="3.1.4.4"/>
    </reaction>
</comment>
<dbReference type="GO" id="GO:0004630">
    <property type="term" value="F:phospholipase D activity"/>
    <property type="evidence" value="ECO:0007669"/>
    <property type="project" value="UniProtKB-EC"/>
</dbReference>
<feature type="domain" description="PLD phosphodiesterase" evidence="7">
    <location>
        <begin position="113"/>
        <end position="140"/>
    </location>
</feature>
<reference evidence="8" key="1">
    <citation type="submission" date="2020-10" db="EMBL/GenBank/DDBJ databases">
        <authorList>
            <person name="Szabo G."/>
        </authorList>
    </citation>
    <scope>NUCLEOTIDE SEQUENCE</scope>
    <source>
        <strain evidence="8">PROFFT</strain>
    </source>
</reference>
<dbReference type="SUPFAM" id="SSF56024">
    <property type="entry name" value="Phospholipase D/nuclease"/>
    <property type="match status" value="1"/>
</dbReference>
<keyword evidence="4 8" id="KW-0378">Hydrolase</keyword>
<evidence type="ECO:0000256" key="3">
    <source>
        <dbReference type="ARBA" id="ARBA00012027"/>
    </source>
</evidence>
<dbReference type="AlphaFoldDB" id="A0A8E4H463"/>
<evidence type="ECO:0000256" key="2">
    <source>
        <dbReference type="ARBA" id="ARBA00008664"/>
    </source>
</evidence>
<evidence type="ECO:0000256" key="6">
    <source>
        <dbReference type="ARBA" id="ARBA00023098"/>
    </source>
</evidence>
<evidence type="ECO:0000259" key="7">
    <source>
        <dbReference type="PROSITE" id="PS50035"/>
    </source>
</evidence>
<accession>A0A8E4H463</accession>
<keyword evidence="6" id="KW-0443">Lipid metabolism</keyword>
<dbReference type="GO" id="GO:0016042">
    <property type="term" value="P:lipid catabolic process"/>
    <property type="evidence" value="ECO:0007669"/>
    <property type="project" value="UniProtKB-KW"/>
</dbReference>
<dbReference type="CDD" id="cd09170">
    <property type="entry name" value="PLDc_Nuc"/>
    <property type="match status" value="1"/>
</dbReference>
<name>A0A8E4H463_9ENTR</name>